<dbReference type="AlphaFoldDB" id="A0A4R6U7E7"/>
<keyword evidence="3" id="KW-1185">Reference proteome</keyword>
<name>A0A4R6U7E7_9BACI</name>
<dbReference type="Proteomes" id="UP000295632">
    <property type="component" value="Unassembled WGS sequence"/>
</dbReference>
<evidence type="ECO:0000313" key="2">
    <source>
        <dbReference type="EMBL" id="TDQ41602.1"/>
    </source>
</evidence>
<accession>A0A4R6U7E7</accession>
<dbReference type="EMBL" id="SNYJ01000003">
    <property type="protein sequence ID" value="TDQ41602.1"/>
    <property type="molecule type" value="Genomic_DNA"/>
</dbReference>
<sequence>MNKHKRAWILLTGIVLATMFLFFIIGEKDLNDQTMTGYLTVIKERDNGTIHNVYVSAKNSKEIVGKYTINEQTKLVNVNCDSIAHESFKVGQVVEMTNNGLVLTSIPFATTALKMVLKEENEAEAKATRKAIQQTYDLSEVAFSIEEVKQNQQTGQWKVVFNSLSGQDKEVIVSIDQ</sequence>
<keyword evidence="1" id="KW-1133">Transmembrane helix</keyword>
<feature type="transmembrane region" description="Helical" evidence="1">
    <location>
        <begin position="7"/>
        <end position="26"/>
    </location>
</feature>
<evidence type="ECO:0008006" key="4">
    <source>
        <dbReference type="Google" id="ProtNLM"/>
    </source>
</evidence>
<keyword evidence="1" id="KW-0472">Membrane</keyword>
<comment type="caution">
    <text evidence="2">The sequence shown here is derived from an EMBL/GenBank/DDBJ whole genome shotgun (WGS) entry which is preliminary data.</text>
</comment>
<protein>
    <recommendedName>
        <fullName evidence="4">DUF3221 domain-containing protein</fullName>
    </recommendedName>
</protein>
<reference evidence="2 3" key="1">
    <citation type="submission" date="2019-03" db="EMBL/GenBank/DDBJ databases">
        <title>Genomic Encyclopedia of Type Strains, Phase IV (KMG-IV): sequencing the most valuable type-strain genomes for metagenomic binning, comparative biology and taxonomic classification.</title>
        <authorList>
            <person name="Goeker M."/>
        </authorList>
    </citation>
    <scope>NUCLEOTIDE SEQUENCE [LARGE SCALE GENOMIC DNA]</scope>
    <source>
        <strain evidence="2 3">DSM 28697</strain>
    </source>
</reference>
<dbReference type="OrthoDB" id="2452352at2"/>
<keyword evidence="1" id="KW-0812">Transmembrane</keyword>
<organism evidence="2 3">
    <name type="scientific">Aureibacillus halotolerans</name>
    <dbReference type="NCBI Taxonomy" id="1508390"/>
    <lineage>
        <taxon>Bacteria</taxon>
        <taxon>Bacillati</taxon>
        <taxon>Bacillota</taxon>
        <taxon>Bacilli</taxon>
        <taxon>Bacillales</taxon>
        <taxon>Bacillaceae</taxon>
        <taxon>Aureibacillus</taxon>
    </lineage>
</organism>
<evidence type="ECO:0000313" key="3">
    <source>
        <dbReference type="Proteomes" id="UP000295632"/>
    </source>
</evidence>
<dbReference type="RefSeq" id="WP_133579464.1">
    <property type="nucleotide sequence ID" value="NZ_SNYJ01000003.1"/>
</dbReference>
<proteinExistence type="predicted"/>
<evidence type="ECO:0000256" key="1">
    <source>
        <dbReference type="SAM" id="Phobius"/>
    </source>
</evidence>
<gene>
    <name evidence="2" type="ORF">EV213_103181</name>
</gene>